<dbReference type="AlphaFoldDB" id="A0A9P5YYN7"/>
<name>A0A9P5YYN7_9AGAR</name>
<protein>
    <submittedName>
        <fullName evidence="1">Uncharacterized protein</fullName>
    </submittedName>
</protein>
<dbReference type="Proteomes" id="UP000807469">
    <property type="component" value="Unassembled WGS sequence"/>
</dbReference>
<reference evidence="1" key="1">
    <citation type="submission" date="2020-11" db="EMBL/GenBank/DDBJ databases">
        <authorList>
            <consortium name="DOE Joint Genome Institute"/>
            <person name="Ahrendt S."/>
            <person name="Riley R."/>
            <person name="Andreopoulos W."/>
            <person name="Labutti K."/>
            <person name="Pangilinan J."/>
            <person name="Ruiz-Duenas F.J."/>
            <person name="Barrasa J.M."/>
            <person name="Sanchez-Garcia M."/>
            <person name="Camarero S."/>
            <person name="Miyauchi S."/>
            <person name="Serrano A."/>
            <person name="Linde D."/>
            <person name="Babiker R."/>
            <person name="Drula E."/>
            <person name="Ayuso-Fernandez I."/>
            <person name="Pacheco R."/>
            <person name="Padilla G."/>
            <person name="Ferreira P."/>
            <person name="Barriuso J."/>
            <person name="Kellner H."/>
            <person name="Castanera R."/>
            <person name="Alfaro M."/>
            <person name="Ramirez L."/>
            <person name="Pisabarro A.G."/>
            <person name="Kuo A."/>
            <person name="Tritt A."/>
            <person name="Lipzen A."/>
            <person name="He G."/>
            <person name="Yan M."/>
            <person name="Ng V."/>
            <person name="Cullen D."/>
            <person name="Martin F."/>
            <person name="Rosso M.-N."/>
            <person name="Henrissat B."/>
            <person name="Hibbett D."/>
            <person name="Martinez A.T."/>
            <person name="Grigoriev I.V."/>
        </authorList>
    </citation>
    <scope>NUCLEOTIDE SEQUENCE</scope>
    <source>
        <strain evidence="1">CIRM-BRFM 674</strain>
    </source>
</reference>
<keyword evidence="2" id="KW-1185">Reference proteome</keyword>
<evidence type="ECO:0000313" key="1">
    <source>
        <dbReference type="EMBL" id="KAF9476420.1"/>
    </source>
</evidence>
<sequence length="207" mass="23447">MDKLVFQLKSLTWIQIGDGDCAMFAHWLDTQKSLKELKWTCRNPVAVSPSACPNLTILEGNLHIITALIPNRPIEQLYGLDLLSLETHSNAAEYRRTLIKGCSSLTTLEFIGDCPQFIYYIPLPPNLRVLILSIRKGYGACTIFPLARCSALVKRLFSESLHLTRVDVAAQLISNEVSYERWERGFRILALVPSQDVFQERKILGNK</sequence>
<evidence type="ECO:0000313" key="2">
    <source>
        <dbReference type="Proteomes" id="UP000807469"/>
    </source>
</evidence>
<dbReference type="OrthoDB" id="3232239at2759"/>
<dbReference type="EMBL" id="MU155295">
    <property type="protein sequence ID" value="KAF9476420.1"/>
    <property type="molecule type" value="Genomic_DNA"/>
</dbReference>
<gene>
    <name evidence="1" type="ORF">BDN70DRAFT_995694</name>
</gene>
<proteinExistence type="predicted"/>
<accession>A0A9P5YYN7</accession>
<comment type="caution">
    <text evidence="1">The sequence shown here is derived from an EMBL/GenBank/DDBJ whole genome shotgun (WGS) entry which is preliminary data.</text>
</comment>
<organism evidence="1 2">
    <name type="scientific">Pholiota conissans</name>
    <dbReference type="NCBI Taxonomy" id="109636"/>
    <lineage>
        <taxon>Eukaryota</taxon>
        <taxon>Fungi</taxon>
        <taxon>Dikarya</taxon>
        <taxon>Basidiomycota</taxon>
        <taxon>Agaricomycotina</taxon>
        <taxon>Agaricomycetes</taxon>
        <taxon>Agaricomycetidae</taxon>
        <taxon>Agaricales</taxon>
        <taxon>Agaricineae</taxon>
        <taxon>Strophariaceae</taxon>
        <taxon>Pholiota</taxon>
    </lineage>
</organism>